<keyword evidence="6" id="KW-0997">Cell inner membrane</keyword>
<dbReference type="PANTHER" id="PTHR43297:SF14">
    <property type="entry name" value="ATPASE AAA-TYPE CORE DOMAIN-CONTAINING PROTEIN"/>
    <property type="match status" value="1"/>
</dbReference>
<evidence type="ECO:0000259" key="15">
    <source>
        <dbReference type="PROSITE" id="PS50928"/>
    </source>
</evidence>
<dbReference type="SMART" id="SM00382">
    <property type="entry name" value="AAA"/>
    <property type="match status" value="1"/>
</dbReference>
<keyword evidence="10" id="KW-1278">Translocase</keyword>
<evidence type="ECO:0000256" key="10">
    <source>
        <dbReference type="ARBA" id="ARBA00022967"/>
    </source>
</evidence>
<evidence type="ECO:0000256" key="6">
    <source>
        <dbReference type="ARBA" id="ARBA00022519"/>
    </source>
</evidence>
<dbReference type="PROSITE" id="PS50893">
    <property type="entry name" value="ABC_TRANSPORTER_2"/>
    <property type="match status" value="1"/>
</dbReference>
<dbReference type="Proteomes" id="UP001585080">
    <property type="component" value="Unassembled WGS sequence"/>
</dbReference>
<feature type="transmembrane region" description="Helical" evidence="13">
    <location>
        <begin position="131"/>
        <end position="153"/>
    </location>
</feature>
<dbReference type="Pfam" id="PF00005">
    <property type="entry name" value="ABC_tran"/>
    <property type="match status" value="1"/>
</dbReference>
<sequence>MTTQPVAAPQEAAEPAPARRGRSAWVRRLLHNPMALACLVFLAAALVFGLSSPWLAPYAPNATQLDAVNAPPFTPGHVLGGDGSGRDILSRLMWGTQRTLFACVIILCSALVAGVPAGLVAGYRRGAADPLINWVSDLIMTLPGIVLLIALYTLTGPNLVAAMTVFGVLVAPSYFRLVRGVVLGVRGELYVDAAKVMGLSDTRIIGRHILWAVRAPVIIQSAFVLGGGIAIQAAVDFLGLGDPSKASWGAMLQEAFANIYTNGWSVVWPATLISLTGLALVLLGNALRDALQVGAAQHALPRRRRARLAAEFAARPKTESPEGERLPATDALLSVRGLRVAYPTADEAAAEVVRGVDLDIRAGEIRGLVGESGSGKTQTAFSVLGILSAHALVGGWVVFDGEDLLADPAAQARSRGRRIAYVPQEPMTNLDPCFTVGTQLVHGLRAVRLLSAAEAKSEVLALLARVGIKDPEHVFRLYPHQISGGMAQRVLICGAVAAGPDVIIADEPTTALDVTVQAEVLDLLRELRDERGLGMLLVTHNFGVVADLCDTVSVMKDGRIVESGDVRSIFDHPRHPYTKELLSSTRVVDLEEVPTDG</sequence>
<feature type="transmembrane region" description="Helical" evidence="13">
    <location>
        <begin position="266"/>
        <end position="287"/>
    </location>
</feature>
<evidence type="ECO:0000256" key="9">
    <source>
        <dbReference type="ARBA" id="ARBA00022840"/>
    </source>
</evidence>
<evidence type="ECO:0000256" key="5">
    <source>
        <dbReference type="ARBA" id="ARBA00022475"/>
    </source>
</evidence>
<evidence type="ECO:0000256" key="2">
    <source>
        <dbReference type="ARBA" id="ARBA00004202"/>
    </source>
</evidence>
<dbReference type="CDD" id="cd06261">
    <property type="entry name" value="TM_PBP2"/>
    <property type="match status" value="1"/>
</dbReference>
<keyword evidence="17" id="KW-1185">Reference proteome</keyword>
<evidence type="ECO:0000256" key="8">
    <source>
        <dbReference type="ARBA" id="ARBA00022741"/>
    </source>
</evidence>
<feature type="transmembrane region" description="Helical" evidence="13">
    <location>
        <begin position="209"/>
        <end position="235"/>
    </location>
</feature>
<feature type="transmembrane region" description="Helical" evidence="13">
    <location>
        <begin position="29"/>
        <end position="50"/>
    </location>
</feature>
<feature type="domain" description="ABC transporter" evidence="14">
    <location>
        <begin position="335"/>
        <end position="582"/>
    </location>
</feature>
<proteinExistence type="inferred from homology"/>
<comment type="similarity">
    <text evidence="13">Belongs to the binding-protein-dependent transport system permease family.</text>
</comment>
<comment type="similarity">
    <text evidence="3">Belongs to the ABC transporter superfamily.</text>
</comment>
<dbReference type="SUPFAM" id="SSF52540">
    <property type="entry name" value="P-loop containing nucleoside triphosphate hydrolases"/>
    <property type="match status" value="1"/>
</dbReference>
<evidence type="ECO:0000313" key="17">
    <source>
        <dbReference type="Proteomes" id="UP001585080"/>
    </source>
</evidence>
<feature type="transmembrane region" description="Helical" evidence="13">
    <location>
        <begin position="99"/>
        <end position="119"/>
    </location>
</feature>
<dbReference type="InterPro" id="IPR027417">
    <property type="entry name" value="P-loop_NTPase"/>
</dbReference>
<dbReference type="Gene3D" id="1.10.3720.10">
    <property type="entry name" value="MetI-like"/>
    <property type="match status" value="1"/>
</dbReference>
<comment type="caution">
    <text evidence="16">The sequence shown here is derived from an EMBL/GenBank/DDBJ whole genome shotgun (WGS) entry which is preliminary data.</text>
</comment>
<dbReference type="InterPro" id="IPR025966">
    <property type="entry name" value="OppC_N"/>
</dbReference>
<dbReference type="InterPro" id="IPR000515">
    <property type="entry name" value="MetI-like"/>
</dbReference>
<dbReference type="InterPro" id="IPR003439">
    <property type="entry name" value="ABC_transporter-like_ATP-bd"/>
</dbReference>
<protein>
    <submittedName>
        <fullName evidence="16">Dipeptide/oligopeptide/nickel ABC transporter permease/ATP-binding protein</fullName>
    </submittedName>
</protein>
<dbReference type="Pfam" id="PF12911">
    <property type="entry name" value="OppC_N"/>
    <property type="match status" value="1"/>
</dbReference>
<evidence type="ECO:0000256" key="13">
    <source>
        <dbReference type="RuleBase" id="RU363032"/>
    </source>
</evidence>
<dbReference type="InterPro" id="IPR017871">
    <property type="entry name" value="ABC_transporter-like_CS"/>
</dbReference>
<dbReference type="PROSITE" id="PS50928">
    <property type="entry name" value="ABC_TM1"/>
    <property type="match status" value="1"/>
</dbReference>
<keyword evidence="8" id="KW-0547">Nucleotide-binding</keyword>
<evidence type="ECO:0000256" key="7">
    <source>
        <dbReference type="ARBA" id="ARBA00022692"/>
    </source>
</evidence>
<evidence type="ECO:0000256" key="11">
    <source>
        <dbReference type="ARBA" id="ARBA00022989"/>
    </source>
</evidence>
<dbReference type="Gene3D" id="3.40.50.300">
    <property type="entry name" value="P-loop containing nucleotide triphosphate hydrolases"/>
    <property type="match status" value="1"/>
</dbReference>
<comment type="subcellular location">
    <subcellularLocation>
        <location evidence="13">Cell membrane</location>
        <topology evidence="13">Multi-pass membrane protein</topology>
    </subcellularLocation>
    <subcellularLocation>
        <location evidence="2">Cell membrane</location>
        <topology evidence="2">Peripheral membrane protein</topology>
    </subcellularLocation>
    <subcellularLocation>
        <location evidence="1">Membrane</location>
        <topology evidence="1">Multi-pass membrane protein</topology>
    </subcellularLocation>
</comment>
<name>A0ABV5EL82_9ACTN</name>
<dbReference type="CDD" id="cd03257">
    <property type="entry name" value="ABC_NikE_OppD_transporters"/>
    <property type="match status" value="1"/>
</dbReference>
<keyword evidence="5" id="KW-1003">Cell membrane</keyword>
<dbReference type="RefSeq" id="WP_376736056.1">
    <property type="nucleotide sequence ID" value="NZ_JAYMRP010000048.1"/>
</dbReference>
<dbReference type="EMBL" id="JAYMRP010000048">
    <property type="protein sequence ID" value="MFB8777607.1"/>
    <property type="molecule type" value="Genomic_DNA"/>
</dbReference>
<evidence type="ECO:0000259" key="14">
    <source>
        <dbReference type="PROSITE" id="PS50893"/>
    </source>
</evidence>
<keyword evidence="7 13" id="KW-0812">Transmembrane</keyword>
<evidence type="ECO:0000256" key="12">
    <source>
        <dbReference type="ARBA" id="ARBA00023136"/>
    </source>
</evidence>
<dbReference type="InterPro" id="IPR050388">
    <property type="entry name" value="ABC_Ni/Peptide_Import"/>
</dbReference>
<dbReference type="PROSITE" id="PS00211">
    <property type="entry name" value="ABC_TRANSPORTER_1"/>
    <property type="match status" value="1"/>
</dbReference>
<dbReference type="SUPFAM" id="SSF161098">
    <property type="entry name" value="MetI-like"/>
    <property type="match status" value="1"/>
</dbReference>
<evidence type="ECO:0000313" key="16">
    <source>
        <dbReference type="EMBL" id="MFB8777607.1"/>
    </source>
</evidence>
<organism evidence="16 17">
    <name type="scientific">Streptomyces broussonetiae</name>
    <dbReference type="NCBI Taxonomy" id="2686304"/>
    <lineage>
        <taxon>Bacteria</taxon>
        <taxon>Bacillati</taxon>
        <taxon>Actinomycetota</taxon>
        <taxon>Actinomycetes</taxon>
        <taxon>Kitasatosporales</taxon>
        <taxon>Streptomycetaceae</taxon>
        <taxon>Streptomyces</taxon>
    </lineage>
</organism>
<dbReference type="InterPro" id="IPR003593">
    <property type="entry name" value="AAA+_ATPase"/>
</dbReference>
<keyword evidence="11 13" id="KW-1133">Transmembrane helix</keyword>
<dbReference type="PANTHER" id="PTHR43297">
    <property type="entry name" value="OLIGOPEPTIDE TRANSPORT ATP-BINDING PROTEIN APPD"/>
    <property type="match status" value="1"/>
</dbReference>
<evidence type="ECO:0000256" key="3">
    <source>
        <dbReference type="ARBA" id="ARBA00005417"/>
    </source>
</evidence>
<dbReference type="Pfam" id="PF00528">
    <property type="entry name" value="BPD_transp_1"/>
    <property type="match status" value="1"/>
</dbReference>
<feature type="domain" description="ABC transmembrane type-1" evidence="15">
    <location>
        <begin position="96"/>
        <end position="284"/>
    </location>
</feature>
<accession>A0ABV5EL82</accession>
<dbReference type="InterPro" id="IPR035906">
    <property type="entry name" value="MetI-like_sf"/>
</dbReference>
<gene>
    <name evidence="16" type="ORF">VSS16_33660</name>
</gene>
<keyword evidence="4 13" id="KW-0813">Transport</keyword>
<evidence type="ECO:0000256" key="4">
    <source>
        <dbReference type="ARBA" id="ARBA00022448"/>
    </source>
</evidence>
<keyword evidence="9" id="KW-0067">ATP-binding</keyword>
<feature type="transmembrane region" description="Helical" evidence="13">
    <location>
        <begin position="159"/>
        <end position="177"/>
    </location>
</feature>
<evidence type="ECO:0000256" key="1">
    <source>
        <dbReference type="ARBA" id="ARBA00004141"/>
    </source>
</evidence>
<keyword evidence="12 13" id="KW-0472">Membrane</keyword>
<reference evidence="16 17" key="1">
    <citation type="submission" date="2024-01" db="EMBL/GenBank/DDBJ databases">
        <title>Genome mining of biosynthetic gene clusters to explore secondary metabolites of Streptomyces sp.</title>
        <authorList>
            <person name="Baig A."/>
            <person name="Ajitkumar Shintre N."/>
            <person name="Kumar H."/>
            <person name="Anbarasu A."/>
            <person name="Ramaiah S."/>
        </authorList>
    </citation>
    <scope>NUCLEOTIDE SEQUENCE [LARGE SCALE GENOMIC DNA]</scope>
    <source>
        <strain evidence="16 17">A57</strain>
    </source>
</reference>